<name>A0A1G9NE86_9FLAO</name>
<dbReference type="Proteomes" id="UP000199440">
    <property type="component" value="Unassembled WGS sequence"/>
</dbReference>
<dbReference type="EMBL" id="FNGV01000003">
    <property type="protein sequence ID" value="SDL84769.1"/>
    <property type="molecule type" value="Genomic_DNA"/>
</dbReference>
<dbReference type="STRING" id="192904.SAMN04488514_103142"/>
<keyword evidence="1" id="KW-0812">Transmembrane</keyword>
<protein>
    <submittedName>
        <fullName evidence="2">Uncharacterized protein</fullName>
    </submittedName>
</protein>
<proteinExistence type="predicted"/>
<dbReference type="RefSeq" id="WP_143017591.1">
    <property type="nucleotide sequence ID" value="NZ_FNGV01000003.1"/>
</dbReference>
<keyword evidence="1" id="KW-0472">Membrane</keyword>
<gene>
    <name evidence="2" type="ORF">SAMN04488514_103142</name>
</gene>
<reference evidence="2 3" key="1">
    <citation type="submission" date="2016-10" db="EMBL/GenBank/DDBJ databases">
        <authorList>
            <person name="de Groot N.N."/>
        </authorList>
    </citation>
    <scope>NUCLEOTIDE SEQUENCE [LARGE SCALE GENOMIC DNA]</scope>
    <source>
        <strain evidence="2 3">DSM 19886</strain>
    </source>
</reference>
<evidence type="ECO:0000313" key="3">
    <source>
        <dbReference type="Proteomes" id="UP000199440"/>
    </source>
</evidence>
<accession>A0A1G9NE86</accession>
<feature type="transmembrane region" description="Helical" evidence="1">
    <location>
        <begin position="21"/>
        <end position="45"/>
    </location>
</feature>
<evidence type="ECO:0000313" key="2">
    <source>
        <dbReference type="EMBL" id="SDL84769.1"/>
    </source>
</evidence>
<sequence>MELQAKKGHLTTMLFQLARKYANYISIFFALAILNISFSCSYYTVKNVASDDEGLSKQVHDFNKLDKYVIIHSGESAYHLSDMVINDDEQIIKGTLQFLSNAHNDQSKREEKKVHRYKKLNSDPLNEIHFYLKKPIDFKHNSTIEIPLSAINNISINDKNTGRAVVNIVLTSIGLFFVILIIYFATKSSCPFVYIKNGHTYDFVGELYPGIITPTMQHDDYLPLPNFTSENGAYKVKVTNQLKEIQYTDQLELMVANHSENLEVLLDVYGDIQTFKSIDRPRKVILEDGTVHLSPALHKDNDYYTFNSSLTSSENSTRSIIFEFEKPKDNEAAKLYLTLKNTVWLDYVFGKFNEQFGYYYNTFQKNQQKIEGQKIKQWLVDQHIPLSIYVKNSGKWELIEKINTVGPLAMRDLAIPLKLEESGSDKLEIKLETGFMFWEVDYVGIDYSVNVPVEIEYIKPYKATDQNGIDVTSLLAVADQNYFEQPRIGDEVEVIFIAKENRNHQKQSVFLKNRGYYNYIRDYKGIPDFDNLKTFKYNSEFTRFSEKRYFDFVNGIDFNAIQ</sequence>
<dbReference type="OrthoDB" id="621906at2"/>
<dbReference type="AlphaFoldDB" id="A0A1G9NE86"/>
<evidence type="ECO:0000256" key="1">
    <source>
        <dbReference type="SAM" id="Phobius"/>
    </source>
</evidence>
<keyword evidence="3" id="KW-1185">Reference proteome</keyword>
<feature type="transmembrane region" description="Helical" evidence="1">
    <location>
        <begin position="164"/>
        <end position="186"/>
    </location>
</feature>
<keyword evidence="1" id="KW-1133">Transmembrane helix</keyword>
<organism evidence="2 3">
    <name type="scientific">Kriegella aquimaris</name>
    <dbReference type="NCBI Taxonomy" id="192904"/>
    <lineage>
        <taxon>Bacteria</taxon>
        <taxon>Pseudomonadati</taxon>
        <taxon>Bacteroidota</taxon>
        <taxon>Flavobacteriia</taxon>
        <taxon>Flavobacteriales</taxon>
        <taxon>Flavobacteriaceae</taxon>
        <taxon>Kriegella</taxon>
    </lineage>
</organism>